<dbReference type="Proteomes" id="UP000796761">
    <property type="component" value="Unassembled WGS sequence"/>
</dbReference>
<evidence type="ECO:0000313" key="2">
    <source>
        <dbReference type="EMBL" id="TRZ05158.1"/>
    </source>
</evidence>
<reference evidence="2" key="1">
    <citation type="submission" date="2019-04" db="EMBL/GenBank/DDBJ databases">
        <title>Genome assembly of Zosterops borbonicus 15179.</title>
        <authorList>
            <person name="Leroy T."/>
            <person name="Anselmetti Y."/>
            <person name="Tilak M.-K."/>
            <person name="Nabholz B."/>
        </authorList>
    </citation>
    <scope>NUCLEOTIDE SEQUENCE</scope>
    <source>
        <strain evidence="2">HGM_15179</strain>
        <tissue evidence="2">Muscle</tissue>
    </source>
</reference>
<keyword evidence="3" id="KW-1185">Reference proteome</keyword>
<dbReference type="AlphaFoldDB" id="A0A8K1D694"/>
<protein>
    <recommendedName>
        <fullName evidence="1">Transmembrane protein TMEM132 cohesin-like domain-containing protein</fullName>
    </recommendedName>
</protein>
<accession>A0A8K1D694</accession>
<feature type="domain" description="Transmembrane protein TMEM132 cohesin-like" evidence="1">
    <location>
        <begin position="1"/>
        <end position="45"/>
    </location>
</feature>
<name>A0A8K1D694_9PASS</name>
<evidence type="ECO:0000259" key="1">
    <source>
        <dbReference type="Pfam" id="PF23039"/>
    </source>
</evidence>
<dbReference type="InterPro" id="IPR055421">
    <property type="entry name" value="TMEM132_3rd"/>
</dbReference>
<dbReference type="EMBL" id="SWJQ01006047">
    <property type="protein sequence ID" value="TRZ05158.1"/>
    <property type="molecule type" value="Genomic_DNA"/>
</dbReference>
<sequence length="53" mass="5894">MQIDFEVEELPDPAESQLITWQVQYPGDTASDLAVSKIYVSQKELVGVLPLAM</sequence>
<organism evidence="2 3">
    <name type="scientific">Zosterops borbonicus</name>
    <dbReference type="NCBI Taxonomy" id="364589"/>
    <lineage>
        <taxon>Eukaryota</taxon>
        <taxon>Metazoa</taxon>
        <taxon>Chordata</taxon>
        <taxon>Craniata</taxon>
        <taxon>Vertebrata</taxon>
        <taxon>Euteleostomi</taxon>
        <taxon>Archelosauria</taxon>
        <taxon>Archosauria</taxon>
        <taxon>Dinosauria</taxon>
        <taxon>Saurischia</taxon>
        <taxon>Theropoda</taxon>
        <taxon>Coelurosauria</taxon>
        <taxon>Aves</taxon>
        <taxon>Neognathae</taxon>
        <taxon>Neoaves</taxon>
        <taxon>Telluraves</taxon>
        <taxon>Australaves</taxon>
        <taxon>Passeriformes</taxon>
        <taxon>Sylvioidea</taxon>
        <taxon>Zosteropidae</taxon>
        <taxon>Zosterops</taxon>
    </lineage>
</organism>
<proteinExistence type="predicted"/>
<dbReference type="Pfam" id="PF23039">
    <property type="entry name" value="TMEM132_3rd"/>
    <property type="match status" value="1"/>
</dbReference>
<comment type="caution">
    <text evidence="2">The sequence shown here is derived from an EMBL/GenBank/DDBJ whole genome shotgun (WGS) entry which is preliminary data.</text>
</comment>
<feature type="non-terminal residue" evidence="2">
    <location>
        <position position="53"/>
    </location>
</feature>
<dbReference type="OrthoDB" id="10026202at2759"/>
<dbReference type="PANTHER" id="PTHR13388:SF2">
    <property type="entry name" value="TRANSMEMBRANE PROTEIN 132D"/>
    <property type="match status" value="1"/>
</dbReference>
<dbReference type="PANTHER" id="PTHR13388">
    <property type="entry name" value="DETONATOR, ISOFORM E"/>
    <property type="match status" value="1"/>
</dbReference>
<dbReference type="InterPro" id="IPR026307">
    <property type="entry name" value="TMEM132"/>
</dbReference>
<gene>
    <name evidence="2" type="ORF">HGM15179_021949</name>
</gene>
<evidence type="ECO:0000313" key="3">
    <source>
        <dbReference type="Proteomes" id="UP000796761"/>
    </source>
</evidence>